<sequence>MAAAGLSTPPITIVVAGAQQKPSWAASRWSVPEVQQAQFSPPPLPLSPYEYKYEDSTKIFDYFLDYVAADPEGAEGVRPEFAADAHTIAVVGRQEWYDYVEPEGKSCPLIIC</sequence>
<proteinExistence type="predicted"/>
<name>A0A0D9VHQ0_9ORYZ</name>
<reference evidence="1 2" key="1">
    <citation type="submission" date="2012-08" db="EMBL/GenBank/DDBJ databases">
        <title>Oryza genome evolution.</title>
        <authorList>
            <person name="Wing R.A."/>
        </authorList>
    </citation>
    <scope>NUCLEOTIDE SEQUENCE</scope>
</reference>
<reference evidence="1" key="3">
    <citation type="submission" date="2015-04" db="UniProtKB">
        <authorList>
            <consortium name="EnsemblPlants"/>
        </authorList>
    </citation>
    <scope>IDENTIFICATION</scope>
</reference>
<dbReference type="AlphaFoldDB" id="A0A0D9VHQ0"/>
<evidence type="ECO:0000313" key="1">
    <source>
        <dbReference type="EnsemblPlants" id="LPERR02G18170.1"/>
    </source>
</evidence>
<dbReference type="Proteomes" id="UP000032180">
    <property type="component" value="Chromosome 2"/>
</dbReference>
<keyword evidence="2" id="KW-1185">Reference proteome</keyword>
<protein>
    <submittedName>
        <fullName evidence="1">Uncharacterized protein</fullName>
    </submittedName>
</protein>
<dbReference type="EnsemblPlants" id="LPERR02G18170.1">
    <property type="protein sequence ID" value="LPERR02G18170.1"/>
    <property type="gene ID" value="LPERR02G18170"/>
</dbReference>
<reference evidence="2" key="2">
    <citation type="submission" date="2013-12" db="EMBL/GenBank/DDBJ databases">
        <authorList>
            <person name="Yu Y."/>
            <person name="Lee S."/>
            <person name="de Baynast K."/>
            <person name="Wissotski M."/>
            <person name="Liu L."/>
            <person name="Talag J."/>
            <person name="Goicoechea J."/>
            <person name="Angelova A."/>
            <person name="Jetty R."/>
            <person name="Kudrna D."/>
            <person name="Golser W."/>
            <person name="Rivera L."/>
            <person name="Zhang J."/>
            <person name="Wing R."/>
        </authorList>
    </citation>
    <scope>NUCLEOTIDE SEQUENCE</scope>
</reference>
<organism evidence="1 2">
    <name type="scientific">Leersia perrieri</name>
    <dbReference type="NCBI Taxonomy" id="77586"/>
    <lineage>
        <taxon>Eukaryota</taxon>
        <taxon>Viridiplantae</taxon>
        <taxon>Streptophyta</taxon>
        <taxon>Embryophyta</taxon>
        <taxon>Tracheophyta</taxon>
        <taxon>Spermatophyta</taxon>
        <taxon>Magnoliopsida</taxon>
        <taxon>Liliopsida</taxon>
        <taxon>Poales</taxon>
        <taxon>Poaceae</taxon>
        <taxon>BOP clade</taxon>
        <taxon>Oryzoideae</taxon>
        <taxon>Oryzeae</taxon>
        <taxon>Oryzinae</taxon>
        <taxon>Leersia</taxon>
    </lineage>
</organism>
<dbReference type="HOGENOM" id="CLU_2149461_0_0_1"/>
<dbReference type="Gramene" id="LPERR02G18170.1">
    <property type="protein sequence ID" value="LPERR02G18170.1"/>
    <property type="gene ID" value="LPERR02G18170"/>
</dbReference>
<accession>A0A0D9VHQ0</accession>
<evidence type="ECO:0000313" key="2">
    <source>
        <dbReference type="Proteomes" id="UP000032180"/>
    </source>
</evidence>